<sequence length="166" mass="18098">MEALKAGRKVSRAGWNGKGLWVAMCEGSPALEAGKFWNPHARAYAEANGGACAVKPYMLLKTAQGDIQMGWAPSGPDAMADDWQTVDDSPVVRVAEPRNITLPPHQQRVIDERGDLVGKLDKLTLFLETVQFSTLDMAEQSRLHLQCKAMAAYAGVLAERIVAFTE</sequence>
<dbReference type="InterPro" id="IPR021361">
    <property type="entry name" value="Tad2-like_dom"/>
</dbReference>
<dbReference type="InterPro" id="IPR054052">
    <property type="entry name" value="Y16Q-like"/>
</dbReference>
<gene>
    <name evidence="2" type="ORF">INH39_25505</name>
</gene>
<evidence type="ECO:0000313" key="3">
    <source>
        <dbReference type="Proteomes" id="UP000831532"/>
    </source>
</evidence>
<dbReference type="Proteomes" id="UP000831532">
    <property type="component" value="Chromosome"/>
</dbReference>
<organism evidence="2 3">
    <name type="scientific">Massilia violaceinigra</name>
    <dbReference type="NCBI Taxonomy" id="2045208"/>
    <lineage>
        <taxon>Bacteria</taxon>
        <taxon>Pseudomonadati</taxon>
        <taxon>Pseudomonadota</taxon>
        <taxon>Betaproteobacteria</taxon>
        <taxon>Burkholderiales</taxon>
        <taxon>Oxalobacteraceae</taxon>
        <taxon>Telluria group</taxon>
        <taxon>Massilia</taxon>
    </lineage>
</organism>
<dbReference type="Pfam" id="PF11195">
    <property type="entry name" value="Tad2-like"/>
    <property type="match status" value="1"/>
</dbReference>
<dbReference type="Pfam" id="PF21825">
    <property type="entry name" value="crAss001_48"/>
    <property type="match status" value="1"/>
</dbReference>
<keyword evidence="3" id="KW-1185">Reference proteome</keyword>
<dbReference type="EMBL" id="CP063361">
    <property type="protein sequence ID" value="UOD28768.1"/>
    <property type="molecule type" value="Genomic_DNA"/>
</dbReference>
<protein>
    <submittedName>
        <fullName evidence="2">DUF2829 domain-containing protein</fullName>
    </submittedName>
</protein>
<evidence type="ECO:0000259" key="1">
    <source>
        <dbReference type="Pfam" id="PF11195"/>
    </source>
</evidence>
<reference evidence="2 3" key="1">
    <citation type="submission" date="2020-10" db="EMBL/GenBank/DDBJ databases">
        <title>Genome analysis of Massilia species.</title>
        <authorList>
            <person name="Jung D.-H."/>
        </authorList>
    </citation>
    <scope>NUCLEOTIDE SEQUENCE [LARGE SCALE GENOMIC DNA]</scope>
    <source>
        <strain evidence="3">sipir</strain>
    </source>
</reference>
<proteinExistence type="predicted"/>
<dbReference type="RefSeq" id="WP_243489914.1">
    <property type="nucleotide sequence ID" value="NZ_CP063361.1"/>
</dbReference>
<accession>A0ABY4A271</accession>
<evidence type="ECO:0000313" key="2">
    <source>
        <dbReference type="EMBL" id="UOD28768.1"/>
    </source>
</evidence>
<name>A0ABY4A271_9BURK</name>
<feature type="domain" description="Thoeris anti-defense 2-like" evidence="1">
    <location>
        <begin position="1"/>
        <end position="86"/>
    </location>
</feature>